<sequence>MSMLHTIEIIIRSFVAFLWLWGFIKLIGKQIINQNTNHLFVLSTILGTIAGNMAFNININFIYFLLSLFIMSVIGYLLTLISLKSNKARKWISGEPTIIIKDGNLLDQNMKKCKYTLDSLEQGLRSKDIFDLKEVEYAVLETNGTLSVLKKLDYRNVMKKDLIADL</sequence>
<evidence type="ECO:0000259" key="9">
    <source>
        <dbReference type="Pfam" id="PF20730"/>
    </source>
</evidence>
<comment type="caution">
    <text evidence="10">The sequence shown here is derived from an EMBL/GenBank/DDBJ whole genome shotgun (WGS) entry which is preliminary data.</text>
</comment>
<evidence type="ECO:0000256" key="7">
    <source>
        <dbReference type="SAM" id="Phobius"/>
    </source>
</evidence>
<organism evidence="10 11">
    <name type="scientific">Paenibacillus alginolyticus</name>
    <dbReference type="NCBI Taxonomy" id="59839"/>
    <lineage>
        <taxon>Bacteria</taxon>
        <taxon>Bacillati</taxon>
        <taxon>Bacillota</taxon>
        <taxon>Bacilli</taxon>
        <taxon>Bacillales</taxon>
        <taxon>Paenibacillaceae</taxon>
        <taxon>Paenibacillus</taxon>
    </lineage>
</organism>
<keyword evidence="3" id="KW-1003">Cell membrane</keyword>
<dbReference type="PANTHER" id="PTHR34582">
    <property type="entry name" value="UPF0702 TRANSMEMBRANE PROTEIN YCAP"/>
    <property type="match status" value="1"/>
</dbReference>
<gene>
    <name evidence="10" type="ORF">M5X19_03005</name>
</gene>
<feature type="transmembrane region" description="Helical" evidence="7">
    <location>
        <begin position="6"/>
        <end position="27"/>
    </location>
</feature>
<evidence type="ECO:0000256" key="5">
    <source>
        <dbReference type="ARBA" id="ARBA00022989"/>
    </source>
</evidence>
<name>A0ABT4G6U1_9BACL</name>
<keyword evidence="11" id="KW-1185">Reference proteome</keyword>
<evidence type="ECO:0000313" key="11">
    <source>
        <dbReference type="Proteomes" id="UP001527099"/>
    </source>
</evidence>
<dbReference type="Gene3D" id="3.30.240.20">
    <property type="entry name" value="bsu07140 like domains"/>
    <property type="match status" value="1"/>
</dbReference>
<dbReference type="InterPro" id="IPR023090">
    <property type="entry name" value="UPF0702_alpha/beta_dom_sf"/>
</dbReference>
<evidence type="ECO:0000256" key="3">
    <source>
        <dbReference type="ARBA" id="ARBA00022475"/>
    </source>
</evidence>
<evidence type="ECO:0000256" key="2">
    <source>
        <dbReference type="ARBA" id="ARBA00006448"/>
    </source>
</evidence>
<feature type="domain" description="YetF C-terminal" evidence="8">
    <location>
        <begin position="84"/>
        <end position="163"/>
    </location>
</feature>
<keyword evidence="4 7" id="KW-0812">Transmembrane</keyword>
<comment type="similarity">
    <text evidence="2">Belongs to the UPF0702 family.</text>
</comment>
<evidence type="ECO:0000256" key="4">
    <source>
        <dbReference type="ARBA" id="ARBA00022692"/>
    </source>
</evidence>
<dbReference type="RefSeq" id="WP_268613592.1">
    <property type="nucleotide sequence ID" value="NZ_JAMDMX010000008.1"/>
</dbReference>
<reference evidence="10 11" key="1">
    <citation type="submission" date="2022-05" db="EMBL/GenBank/DDBJ databases">
        <title>Genome Sequencing of Bee-Associated Microbes.</title>
        <authorList>
            <person name="Dunlap C."/>
        </authorList>
    </citation>
    <scope>NUCLEOTIDE SEQUENCE [LARGE SCALE GENOMIC DNA]</scope>
    <source>
        <strain evidence="10 11">NRRL B-14421</strain>
    </source>
</reference>
<protein>
    <submittedName>
        <fullName evidence="10">DUF421 domain-containing protein</fullName>
    </submittedName>
</protein>
<dbReference type="Pfam" id="PF20730">
    <property type="entry name" value="YetF_N"/>
    <property type="match status" value="1"/>
</dbReference>
<feature type="domain" description="YetF-like N-terminal transmembrane" evidence="9">
    <location>
        <begin position="7"/>
        <end position="80"/>
    </location>
</feature>
<accession>A0ABT4G6U1</accession>
<feature type="transmembrane region" description="Helical" evidence="7">
    <location>
        <begin position="39"/>
        <end position="55"/>
    </location>
</feature>
<dbReference type="Pfam" id="PF04239">
    <property type="entry name" value="DUF421"/>
    <property type="match status" value="1"/>
</dbReference>
<evidence type="ECO:0000313" key="10">
    <source>
        <dbReference type="EMBL" id="MCY9691898.1"/>
    </source>
</evidence>
<feature type="transmembrane region" description="Helical" evidence="7">
    <location>
        <begin position="61"/>
        <end position="83"/>
    </location>
</feature>
<dbReference type="InterPro" id="IPR048454">
    <property type="entry name" value="YetF_N"/>
</dbReference>
<evidence type="ECO:0000259" key="8">
    <source>
        <dbReference type="Pfam" id="PF04239"/>
    </source>
</evidence>
<keyword evidence="5 7" id="KW-1133">Transmembrane helix</keyword>
<dbReference type="PANTHER" id="PTHR34582:SF7">
    <property type="entry name" value="UPF0702 TRANSMEMBRANE PROTEIN YDFS"/>
    <property type="match status" value="1"/>
</dbReference>
<dbReference type="Proteomes" id="UP001527099">
    <property type="component" value="Unassembled WGS sequence"/>
</dbReference>
<comment type="subcellular location">
    <subcellularLocation>
        <location evidence="1">Cell membrane</location>
        <topology evidence="1">Multi-pass membrane protein</topology>
    </subcellularLocation>
</comment>
<keyword evidence="6 7" id="KW-0472">Membrane</keyword>
<evidence type="ECO:0000256" key="1">
    <source>
        <dbReference type="ARBA" id="ARBA00004651"/>
    </source>
</evidence>
<proteinExistence type="inferred from homology"/>
<evidence type="ECO:0000256" key="6">
    <source>
        <dbReference type="ARBA" id="ARBA00023136"/>
    </source>
</evidence>
<dbReference type="InterPro" id="IPR007353">
    <property type="entry name" value="DUF421"/>
</dbReference>
<dbReference type="EMBL" id="JAMDMX010000008">
    <property type="protein sequence ID" value="MCY9691898.1"/>
    <property type="molecule type" value="Genomic_DNA"/>
</dbReference>